<evidence type="ECO:0000259" key="1">
    <source>
        <dbReference type="Pfam" id="PF12728"/>
    </source>
</evidence>
<evidence type="ECO:0000313" key="3">
    <source>
        <dbReference type="Proteomes" id="UP000466906"/>
    </source>
</evidence>
<dbReference type="InterPro" id="IPR036388">
    <property type="entry name" value="WH-like_DNA-bd_sf"/>
</dbReference>
<organism evidence="2 3">
    <name type="scientific">Mycolicibacterium alvei</name>
    <dbReference type="NCBI Taxonomy" id="67081"/>
    <lineage>
        <taxon>Bacteria</taxon>
        <taxon>Bacillati</taxon>
        <taxon>Actinomycetota</taxon>
        <taxon>Actinomycetes</taxon>
        <taxon>Mycobacteriales</taxon>
        <taxon>Mycobacteriaceae</taxon>
        <taxon>Mycolicibacterium</taxon>
    </lineage>
</organism>
<dbReference type="KEGG" id="malv:MALV_44450"/>
<dbReference type="Gene3D" id="1.10.10.10">
    <property type="entry name" value="Winged helix-like DNA-binding domain superfamily/Winged helix DNA-binding domain"/>
    <property type="match status" value="1"/>
</dbReference>
<evidence type="ECO:0000313" key="2">
    <source>
        <dbReference type="EMBL" id="BBX29320.1"/>
    </source>
</evidence>
<keyword evidence="3" id="KW-1185">Reference proteome</keyword>
<gene>
    <name evidence="2" type="ORF">MALV_44450</name>
</gene>
<protein>
    <recommendedName>
        <fullName evidence="1">Helix-turn-helix domain-containing protein</fullName>
    </recommendedName>
</protein>
<proteinExistence type="predicted"/>
<dbReference type="Proteomes" id="UP000466906">
    <property type="component" value="Chromosome"/>
</dbReference>
<dbReference type="InterPro" id="IPR041657">
    <property type="entry name" value="HTH_17"/>
</dbReference>
<reference evidence="2 3" key="1">
    <citation type="journal article" date="2019" name="Emerg. Microbes Infect.">
        <title>Comprehensive subspecies identification of 175 nontuberculous mycobacteria species based on 7547 genomic profiles.</title>
        <authorList>
            <person name="Matsumoto Y."/>
            <person name="Kinjo T."/>
            <person name="Motooka D."/>
            <person name="Nabeya D."/>
            <person name="Jung N."/>
            <person name="Uechi K."/>
            <person name="Horii T."/>
            <person name="Iida T."/>
            <person name="Fujita J."/>
            <person name="Nakamura S."/>
        </authorList>
    </citation>
    <scope>NUCLEOTIDE SEQUENCE [LARGE SCALE GENOMIC DNA]</scope>
    <source>
        <strain evidence="2 3">JCM 12272</strain>
    </source>
</reference>
<sequence>MSEDCWLTRPEVGERLRVPDKTLAQWASQGKGPKYARFGRHARYRLSDVMAWENEQFSGGDAA</sequence>
<dbReference type="SUPFAM" id="SSF46955">
    <property type="entry name" value="Putative DNA-binding domain"/>
    <property type="match status" value="1"/>
</dbReference>
<name>A0A6N4UWP4_9MYCO</name>
<feature type="domain" description="Helix-turn-helix" evidence="1">
    <location>
        <begin position="6"/>
        <end position="55"/>
    </location>
</feature>
<dbReference type="InterPro" id="IPR009061">
    <property type="entry name" value="DNA-bd_dom_put_sf"/>
</dbReference>
<accession>A0A6N4UWP4</accession>
<dbReference type="RefSeq" id="WP_163667624.1">
    <property type="nucleotide sequence ID" value="NZ_AP022565.1"/>
</dbReference>
<dbReference type="Pfam" id="PF12728">
    <property type="entry name" value="HTH_17"/>
    <property type="match status" value="1"/>
</dbReference>
<dbReference type="AlphaFoldDB" id="A0A6N4UWP4"/>
<dbReference type="EMBL" id="AP022565">
    <property type="protein sequence ID" value="BBX29320.1"/>
    <property type="molecule type" value="Genomic_DNA"/>
</dbReference>